<dbReference type="CDD" id="cd09917">
    <property type="entry name" value="F-box_SF"/>
    <property type="match status" value="1"/>
</dbReference>
<proteinExistence type="predicted"/>
<feature type="compositionally biased region" description="Acidic residues" evidence="1">
    <location>
        <begin position="403"/>
        <end position="478"/>
    </location>
</feature>
<evidence type="ECO:0000313" key="3">
    <source>
        <dbReference type="EnsemblProtists" id="EOD07206"/>
    </source>
</evidence>
<evidence type="ECO:0000256" key="1">
    <source>
        <dbReference type="SAM" id="MobiDB-lite"/>
    </source>
</evidence>
<sequence length="478" mass="51438">MVRPITLFVRGSAGVPVVVMDGDDTILDVLREILLRMARKSRWAGSAWPAHREAAFYVTHNGRPLDLDGLVGDILPHEATVEDRFVHPIGTVAAELESAAAATAVTAAAAAAASDAAAAAAARFATVGPSPAARNAAVRVAEASSQAAELAAALAAQSEADASDAAKAAEKPRPELLLVCAGKSELRTLLYLLGPMLRFVECRQTVGLLLECTVKVVEGRVLHGPFADALKVKDLRNTFPSTTLKERALATPKPWGAYRAEAPLLPSEPFSHAHHTVEGWLGAVPRSLKLDALRSLPPFRLLEQPDTRVAHVLAYLDPRSLGSLASVCRALGVVHVHEAAAVHAARQAAPRELVERSSPVSPAEGGSIRGGWVGLRALWEWEVQKEVDTLLVDIEEDFRSGESEVEDEDEEGGGEDEEDEEDEEDDDEDDDEDDEDDEDEDEAQDEDEDEVDEEGSASDEELDGETSEEEQEGEEYVF</sequence>
<dbReference type="KEGG" id="ehx:EMIHUDRAFT_97026"/>
<feature type="region of interest" description="Disordered" evidence="1">
    <location>
        <begin position="396"/>
        <end position="478"/>
    </location>
</feature>
<feature type="region of interest" description="Disordered" evidence="1">
    <location>
        <begin position="346"/>
        <end position="367"/>
    </location>
</feature>
<reference evidence="3" key="2">
    <citation type="submission" date="2024-10" db="UniProtKB">
        <authorList>
            <consortium name="EnsemblProtists"/>
        </authorList>
    </citation>
    <scope>IDENTIFICATION</scope>
</reference>
<dbReference type="HOGENOM" id="CLU_571674_0_0_1"/>
<organism evidence="3 4">
    <name type="scientific">Emiliania huxleyi (strain CCMP1516)</name>
    <dbReference type="NCBI Taxonomy" id="280463"/>
    <lineage>
        <taxon>Eukaryota</taxon>
        <taxon>Haptista</taxon>
        <taxon>Haptophyta</taxon>
        <taxon>Prymnesiophyceae</taxon>
        <taxon>Isochrysidales</taxon>
        <taxon>Noelaerhabdaceae</taxon>
        <taxon>Emiliania</taxon>
    </lineage>
</organism>
<accession>A0A0D3I7H1</accession>
<feature type="domain" description="F-box" evidence="2">
    <location>
        <begin position="298"/>
        <end position="329"/>
    </location>
</feature>
<keyword evidence="4" id="KW-1185">Reference proteome</keyword>
<name>A0A0D3I7H1_EMIH1</name>
<dbReference type="PROSITE" id="PS50181">
    <property type="entry name" value="FBOX"/>
    <property type="match status" value="1"/>
</dbReference>
<dbReference type="InterPro" id="IPR001810">
    <property type="entry name" value="F-box_dom"/>
</dbReference>
<dbReference type="PaxDb" id="2903-EOD07206"/>
<dbReference type="RefSeq" id="XP_005759635.1">
    <property type="nucleotide sequence ID" value="XM_005759578.1"/>
</dbReference>
<evidence type="ECO:0000259" key="2">
    <source>
        <dbReference type="PROSITE" id="PS50181"/>
    </source>
</evidence>
<dbReference type="EnsemblProtists" id="EOD07206">
    <property type="protein sequence ID" value="EOD07206"/>
    <property type="gene ID" value="EMIHUDRAFT_97026"/>
</dbReference>
<dbReference type="eggNOG" id="ENOG502SWB9">
    <property type="taxonomic scope" value="Eukaryota"/>
</dbReference>
<dbReference type="GeneID" id="17253209"/>
<dbReference type="Proteomes" id="UP000013827">
    <property type="component" value="Unassembled WGS sequence"/>
</dbReference>
<evidence type="ECO:0000313" key="4">
    <source>
        <dbReference type="Proteomes" id="UP000013827"/>
    </source>
</evidence>
<protein>
    <recommendedName>
        <fullName evidence="2">F-box domain-containing protein</fullName>
    </recommendedName>
</protein>
<reference evidence="4" key="1">
    <citation type="journal article" date="2013" name="Nature">
        <title>Pan genome of the phytoplankton Emiliania underpins its global distribution.</title>
        <authorList>
            <person name="Read B.A."/>
            <person name="Kegel J."/>
            <person name="Klute M.J."/>
            <person name="Kuo A."/>
            <person name="Lefebvre S.C."/>
            <person name="Maumus F."/>
            <person name="Mayer C."/>
            <person name="Miller J."/>
            <person name="Monier A."/>
            <person name="Salamov A."/>
            <person name="Young J."/>
            <person name="Aguilar M."/>
            <person name="Claverie J.M."/>
            <person name="Frickenhaus S."/>
            <person name="Gonzalez K."/>
            <person name="Herman E.K."/>
            <person name="Lin Y.C."/>
            <person name="Napier J."/>
            <person name="Ogata H."/>
            <person name="Sarno A.F."/>
            <person name="Shmutz J."/>
            <person name="Schroeder D."/>
            <person name="de Vargas C."/>
            <person name="Verret F."/>
            <person name="von Dassow P."/>
            <person name="Valentin K."/>
            <person name="Van de Peer Y."/>
            <person name="Wheeler G."/>
            <person name="Dacks J.B."/>
            <person name="Delwiche C.F."/>
            <person name="Dyhrman S.T."/>
            <person name="Glockner G."/>
            <person name="John U."/>
            <person name="Richards T."/>
            <person name="Worden A.Z."/>
            <person name="Zhang X."/>
            <person name="Grigoriev I.V."/>
            <person name="Allen A.E."/>
            <person name="Bidle K."/>
            <person name="Borodovsky M."/>
            <person name="Bowler C."/>
            <person name="Brownlee C."/>
            <person name="Cock J.M."/>
            <person name="Elias M."/>
            <person name="Gladyshev V.N."/>
            <person name="Groth M."/>
            <person name="Guda C."/>
            <person name="Hadaegh A."/>
            <person name="Iglesias-Rodriguez M.D."/>
            <person name="Jenkins J."/>
            <person name="Jones B.M."/>
            <person name="Lawson T."/>
            <person name="Leese F."/>
            <person name="Lindquist E."/>
            <person name="Lobanov A."/>
            <person name="Lomsadze A."/>
            <person name="Malik S.B."/>
            <person name="Marsh M.E."/>
            <person name="Mackinder L."/>
            <person name="Mock T."/>
            <person name="Mueller-Roeber B."/>
            <person name="Pagarete A."/>
            <person name="Parker M."/>
            <person name="Probert I."/>
            <person name="Quesneville H."/>
            <person name="Raines C."/>
            <person name="Rensing S.A."/>
            <person name="Riano-Pachon D.M."/>
            <person name="Richier S."/>
            <person name="Rokitta S."/>
            <person name="Shiraiwa Y."/>
            <person name="Soanes D.M."/>
            <person name="van der Giezen M."/>
            <person name="Wahlund T.M."/>
            <person name="Williams B."/>
            <person name="Wilson W."/>
            <person name="Wolfe G."/>
            <person name="Wurch L.L."/>
        </authorList>
    </citation>
    <scope>NUCLEOTIDE SEQUENCE</scope>
</reference>
<dbReference type="AlphaFoldDB" id="A0A0D3I7H1"/>